<dbReference type="RefSeq" id="XP_066009355.1">
    <property type="nucleotide sequence ID" value="XM_066151039.1"/>
</dbReference>
<dbReference type="SUPFAM" id="SSF56112">
    <property type="entry name" value="Protein kinase-like (PK-like)"/>
    <property type="match status" value="1"/>
</dbReference>
<dbReference type="InParanoid" id="A0A7J6JDL4"/>
<dbReference type="EMBL" id="ANPB02000002">
    <property type="protein sequence ID" value="KAF4488378.1"/>
    <property type="molecule type" value="Genomic_DNA"/>
</dbReference>
<sequence length="523" mass="59847">MEHTETEPMHTLNTQDVDYKTLHEYLRHSSPKSDFRSEYGEQLMRRFGSAFEGSRRGKLGVTVRGDKWCFSLGLRRLTEEDIEHILQTASGYLKHREKTETFHGLFGQPLSIADPKRDTVPANSIKHHQFIRGKRKRDRAVFGVTYGDRLVTLDIGTSPFTGLTLDSEGHSRVANGLFGTEIGSEGQTSLFDVNGVASCKTARKDLPFAIKFTVKRLPKYASWDSFYDDYSSLRLRQSLQHPHIADILSAFVESEFSGPRLMIAFPQALGTLEQLLVGTFDEMELVSLGRSFLWSQFVGLSSALAYYHEISQTLVNTRAFDILVYVDDTSGQMVLKFTNFGIIRVESFMDKDGRVKGDFLQNLLAEEGETAVKARLVLFLQRLFLRDIQHLCKILVQLSIFIVDGRERILQLGDFFSKDSDNPNEFVDIEDENCLLWDPTYLTEHRKQTLADIIQVLSLKNQYIARIRHVLLDMLEGKGARLDARSVCQSMVKEFRVALIMTEHVWSNFIQADQNLRYRCLIE</sequence>
<dbReference type="AlphaFoldDB" id="A0A7J6JDL4"/>
<dbReference type="OrthoDB" id="4761853at2759"/>
<proteinExistence type="predicted"/>
<reference evidence="1 2" key="1">
    <citation type="submission" date="2012-08" db="EMBL/GenBank/DDBJ databases">
        <authorList>
            <person name="Gan P.H.P."/>
            <person name="Ikeda K."/>
            <person name="Irieda H."/>
            <person name="Narusaka M."/>
            <person name="O'Connell R.J."/>
            <person name="Narusaka Y."/>
            <person name="Takano Y."/>
            <person name="Kubo Y."/>
            <person name="Shirasu K."/>
        </authorList>
    </citation>
    <scope>NUCLEOTIDE SEQUENCE [LARGE SCALE GENOMIC DNA]</scope>
    <source>
        <strain evidence="1 2">Nara gc5</strain>
    </source>
</reference>
<dbReference type="GeneID" id="43615748"/>
<evidence type="ECO:0008006" key="3">
    <source>
        <dbReference type="Google" id="ProtNLM"/>
    </source>
</evidence>
<comment type="caution">
    <text evidence="1">The sequence shown here is derived from an EMBL/GenBank/DDBJ whole genome shotgun (WGS) entry which is preliminary data.</text>
</comment>
<evidence type="ECO:0000313" key="1">
    <source>
        <dbReference type="EMBL" id="KAF4488378.1"/>
    </source>
</evidence>
<evidence type="ECO:0000313" key="2">
    <source>
        <dbReference type="Proteomes" id="UP000011096"/>
    </source>
</evidence>
<protein>
    <recommendedName>
        <fullName evidence="3">Protein kinase domain-containing protein</fullName>
    </recommendedName>
</protein>
<reference evidence="1 2" key="2">
    <citation type="submission" date="2020-04" db="EMBL/GenBank/DDBJ databases">
        <title>Genome sequencing and assembly of multiple isolates from the Colletotrichum gloeosporioides species complex.</title>
        <authorList>
            <person name="Gan P."/>
            <person name="Shirasu K."/>
        </authorList>
    </citation>
    <scope>NUCLEOTIDE SEQUENCE [LARGE SCALE GENOMIC DNA]</scope>
    <source>
        <strain evidence="1 2">Nara gc5</strain>
    </source>
</reference>
<name>A0A7J6JDL4_COLFN</name>
<organism evidence="1 2">
    <name type="scientific">Colletotrichum fructicola (strain Nara gc5)</name>
    <name type="common">Anthracnose fungus</name>
    <name type="synonym">Colletotrichum gloeosporioides (strain Nara gc5)</name>
    <dbReference type="NCBI Taxonomy" id="1213859"/>
    <lineage>
        <taxon>Eukaryota</taxon>
        <taxon>Fungi</taxon>
        <taxon>Dikarya</taxon>
        <taxon>Ascomycota</taxon>
        <taxon>Pezizomycotina</taxon>
        <taxon>Sordariomycetes</taxon>
        <taxon>Hypocreomycetidae</taxon>
        <taxon>Glomerellales</taxon>
        <taxon>Glomerellaceae</taxon>
        <taxon>Colletotrichum</taxon>
        <taxon>Colletotrichum gloeosporioides species complex</taxon>
    </lineage>
</organism>
<keyword evidence="2" id="KW-1185">Reference proteome</keyword>
<dbReference type="InterPro" id="IPR011009">
    <property type="entry name" value="Kinase-like_dom_sf"/>
</dbReference>
<gene>
    <name evidence="1" type="ORF">CGGC5_v002811</name>
</gene>
<accession>A0A7J6JDL4</accession>
<dbReference type="Proteomes" id="UP000011096">
    <property type="component" value="Unassembled WGS sequence"/>
</dbReference>